<reference evidence="6" key="1">
    <citation type="submission" date="2013-07" db="EMBL/GenBank/DDBJ databases">
        <title>Midgut Transcriptome Profiling of Anoplphora glabripennis, a Lignocellulose Degrading, Wood-Boring Cerambycid.</title>
        <authorList>
            <person name="Scully E.D."/>
            <person name="Hoover K."/>
            <person name="Carlson J.E."/>
            <person name="Tien M."/>
            <person name="Geib S.M."/>
        </authorList>
    </citation>
    <scope>NUCLEOTIDE SEQUENCE</scope>
</reference>
<keyword evidence="3" id="KW-0539">Nucleus</keyword>
<protein>
    <submittedName>
        <fullName evidence="6">Uncharacterized protein</fullName>
    </submittedName>
</protein>
<feature type="region of interest" description="Disordered" evidence="5">
    <location>
        <begin position="1"/>
        <end position="22"/>
    </location>
</feature>
<evidence type="ECO:0000256" key="2">
    <source>
        <dbReference type="ARBA" id="ARBA00022687"/>
    </source>
</evidence>
<accession>V5GAR6</accession>
<keyword evidence="2" id="KW-0879">Wnt signaling pathway</keyword>
<sequence>QTWAPTCRQPRPPRRGGKILKRPSNLPLTFRTCCRPLFPATGTPSWHLIRSTTAPVMPNLGPDMPAAPTTKKRRKNTQAPIQPPPNVQDLLPPPLSGYGDTIVASNPFDDCPSNVNSVNTMARNPGGPPMGMGGPGPNMVMAGNMMYRPMCPNPPMGMGSPMMHSPNAH</sequence>
<feature type="compositionally biased region" description="Basic residues" evidence="5">
    <location>
        <begin position="11"/>
        <end position="21"/>
    </location>
</feature>
<evidence type="ECO:0000256" key="4">
    <source>
        <dbReference type="ARBA" id="ARBA00037400"/>
    </source>
</evidence>
<comment type="function">
    <text evidence="4">Involved in signal transduction through the Wnt pathway.</text>
</comment>
<dbReference type="GO" id="GO:0005634">
    <property type="term" value="C:nucleus"/>
    <property type="evidence" value="ECO:0007669"/>
    <property type="project" value="UniProtKB-SubCell"/>
</dbReference>
<name>V5GAR6_ANOGL</name>
<comment type="subcellular location">
    <subcellularLocation>
        <location evidence="1">Nucleus</location>
    </subcellularLocation>
</comment>
<organism evidence="6">
    <name type="scientific">Anoplophora glabripennis</name>
    <name type="common">Asian longhorn beetle</name>
    <name type="synonym">Anoplophora nobilis</name>
    <dbReference type="NCBI Taxonomy" id="217634"/>
    <lineage>
        <taxon>Eukaryota</taxon>
        <taxon>Metazoa</taxon>
        <taxon>Ecdysozoa</taxon>
        <taxon>Arthropoda</taxon>
        <taxon>Hexapoda</taxon>
        <taxon>Insecta</taxon>
        <taxon>Pterygota</taxon>
        <taxon>Neoptera</taxon>
        <taxon>Endopterygota</taxon>
        <taxon>Coleoptera</taxon>
        <taxon>Polyphaga</taxon>
        <taxon>Cucujiformia</taxon>
        <taxon>Chrysomeloidea</taxon>
        <taxon>Cerambycidae</taxon>
        <taxon>Lamiinae</taxon>
        <taxon>Lamiini</taxon>
        <taxon>Anoplophora</taxon>
    </lineage>
</organism>
<dbReference type="EMBL" id="GALX01007362">
    <property type="protein sequence ID" value="JAB61104.1"/>
    <property type="molecule type" value="Transcribed_RNA"/>
</dbReference>
<dbReference type="PANTHER" id="PTHR23194">
    <property type="entry name" value="PYGOPUS"/>
    <property type="match status" value="1"/>
</dbReference>
<dbReference type="InterPro" id="IPR052475">
    <property type="entry name" value="Wnt_Signal_Transd_Protein"/>
</dbReference>
<evidence type="ECO:0000256" key="1">
    <source>
        <dbReference type="ARBA" id="ARBA00004123"/>
    </source>
</evidence>
<proteinExistence type="predicted"/>
<feature type="non-terminal residue" evidence="6">
    <location>
        <position position="1"/>
    </location>
</feature>
<evidence type="ECO:0000256" key="5">
    <source>
        <dbReference type="SAM" id="MobiDB-lite"/>
    </source>
</evidence>
<dbReference type="GO" id="GO:0016055">
    <property type="term" value="P:Wnt signaling pathway"/>
    <property type="evidence" value="ECO:0007669"/>
    <property type="project" value="UniProtKB-KW"/>
</dbReference>
<feature type="compositionally biased region" description="Pro residues" evidence="5">
    <location>
        <begin position="81"/>
        <end position="91"/>
    </location>
</feature>
<feature type="region of interest" description="Disordered" evidence="5">
    <location>
        <begin position="54"/>
        <end position="91"/>
    </location>
</feature>
<dbReference type="AlphaFoldDB" id="V5GAR6"/>
<feature type="non-terminal residue" evidence="6">
    <location>
        <position position="169"/>
    </location>
</feature>
<dbReference type="PANTHER" id="PTHR23194:SF16">
    <property type="entry name" value="PROTEIN PYGOPUS"/>
    <property type="match status" value="1"/>
</dbReference>
<evidence type="ECO:0000256" key="3">
    <source>
        <dbReference type="ARBA" id="ARBA00023242"/>
    </source>
</evidence>
<evidence type="ECO:0000313" key="6">
    <source>
        <dbReference type="EMBL" id="JAB61104.1"/>
    </source>
</evidence>